<comment type="caution">
    <text evidence="1">The sequence shown here is derived from an EMBL/GenBank/DDBJ whole genome shotgun (WGS) entry which is preliminary data.</text>
</comment>
<dbReference type="Proteomes" id="UP001257627">
    <property type="component" value="Unassembled WGS sequence"/>
</dbReference>
<proteinExistence type="predicted"/>
<protein>
    <submittedName>
        <fullName evidence="1">Uncharacterized protein</fullName>
    </submittedName>
</protein>
<geneLocation type="plasmid" evidence="1">
    <name>unnamed2</name>
</geneLocation>
<evidence type="ECO:0000313" key="2">
    <source>
        <dbReference type="Proteomes" id="UP001257627"/>
    </source>
</evidence>
<keyword evidence="1" id="KW-0614">Plasmid</keyword>
<dbReference type="EMBL" id="JARAKF010000004">
    <property type="protein sequence ID" value="MDU9001592.1"/>
    <property type="molecule type" value="Genomic_DNA"/>
</dbReference>
<gene>
    <name evidence="1" type="ORF">PU648_57185</name>
</gene>
<accession>A0ABU3V5Z6</accession>
<organism evidence="1 2">
    <name type="scientific">Streptomyces mirabilis</name>
    <dbReference type="NCBI Taxonomy" id="68239"/>
    <lineage>
        <taxon>Bacteria</taxon>
        <taxon>Bacillati</taxon>
        <taxon>Actinomycetota</taxon>
        <taxon>Actinomycetes</taxon>
        <taxon>Kitasatosporales</taxon>
        <taxon>Streptomycetaceae</taxon>
        <taxon>Streptomyces</taxon>
    </lineage>
</organism>
<keyword evidence="2" id="KW-1185">Reference proteome</keyword>
<dbReference type="RefSeq" id="WP_266945825.1">
    <property type="nucleotide sequence ID" value="NZ_JAPEMK010000006.1"/>
</dbReference>
<evidence type="ECO:0000313" key="1">
    <source>
        <dbReference type="EMBL" id="MDU9001592.1"/>
    </source>
</evidence>
<name>A0ABU3V5Z6_9ACTN</name>
<sequence length="84" mass="9253">MGFSTAVYRAGHSYSLFTIFNFTEAETSSDAINWSNSIVDEERPRPLRAWPTMGSALRIGRRPNDIAVSGRLEGGPVDLPADPR</sequence>
<reference evidence="1 2" key="1">
    <citation type="submission" date="2023-02" db="EMBL/GenBank/DDBJ databases">
        <authorList>
            <person name="Maleckis M."/>
        </authorList>
    </citation>
    <scope>NUCLEOTIDE SEQUENCE [LARGE SCALE GENOMIC DNA]</scope>
    <source>
        <strain evidence="1 2">P8-A2</strain>
        <plasmid evidence="1">unnamed2</plasmid>
    </source>
</reference>